<dbReference type="AlphaFoldDB" id="A0A926NRG9"/>
<protein>
    <submittedName>
        <fullName evidence="1">Uncharacterized protein</fullName>
    </submittedName>
</protein>
<evidence type="ECO:0000313" key="1">
    <source>
        <dbReference type="EMBL" id="MBD1546012.1"/>
    </source>
</evidence>
<dbReference type="RefSeq" id="WP_190290679.1">
    <property type="nucleotide sequence ID" value="NZ_JABFCZ010000006.1"/>
</dbReference>
<reference evidence="1" key="1">
    <citation type="submission" date="2020-05" db="EMBL/GenBank/DDBJ databases">
        <title>Identification of trans-AT polyketide cluster in two marine bacteria, producers of a novel glutaramide-containing polyketide sesbanimide D and analogs.</title>
        <authorList>
            <person name="Kacar D."/>
            <person name="Rodriguez P."/>
            <person name="Canedo L."/>
            <person name="Gonzalez E."/>
            <person name="Galan B."/>
            <person name="De La Calle F."/>
            <person name="Garcia J.L."/>
        </authorList>
    </citation>
    <scope>NUCLEOTIDE SEQUENCE</scope>
    <source>
        <strain evidence="1">PHM038</strain>
    </source>
</reference>
<organism evidence="1 2">
    <name type="scientific">Roseibium aggregatum</name>
    <dbReference type="NCBI Taxonomy" id="187304"/>
    <lineage>
        <taxon>Bacteria</taxon>
        <taxon>Pseudomonadati</taxon>
        <taxon>Pseudomonadota</taxon>
        <taxon>Alphaproteobacteria</taxon>
        <taxon>Hyphomicrobiales</taxon>
        <taxon>Stappiaceae</taxon>
        <taxon>Roseibium</taxon>
    </lineage>
</organism>
<sequence length="122" mass="13431">MSQFHFPKDAVEQMARADIWRQGCGTYGFTNSENKLDRSISAIDAALPPEKKRLCVELAIGFGLGVPLPDNFPEHLIVPTILLYGPASDTCRGKEDYKNCVAAEIRQNLADMGKMTDTDGAR</sequence>
<proteinExistence type="predicted"/>
<evidence type="ECO:0000313" key="2">
    <source>
        <dbReference type="Proteomes" id="UP000598467"/>
    </source>
</evidence>
<accession>A0A926NRG9</accession>
<name>A0A926NRG9_9HYPH</name>
<comment type="caution">
    <text evidence="1">The sequence shown here is derived from an EMBL/GenBank/DDBJ whole genome shotgun (WGS) entry which is preliminary data.</text>
</comment>
<dbReference type="Proteomes" id="UP000598467">
    <property type="component" value="Unassembled WGS sequence"/>
</dbReference>
<dbReference type="EMBL" id="JABFCZ010000006">
    <property type="protein sequence ID" value="MBD1546012.1"/>
    <property type="molecule type" value="Genomic_DNA"/>
</dbReference>
<gene>
    <name evidence="1" type="ORF">HK439_07040</name>
</gene>